<proteinExistence type="predicted"/>
<evidence type="ECO:0000313" key="2">
    <source>
        <dbReference type="Proteomes" id="UP000664795"/>
    </source>
</evidence>
<evidence type="ECO:0000313" key="1">
    <source>
        <dbReference type="EMBL" id="MBO0934069.1"/>
    </source>
</evidence>
<dbReference type="Proteomes" id="UP000664795">
    <property type="component" value="Unassembled WGS sequence"/>
</dbReference>
<dbReference type="EMBL" id="JAFMYU010000026">
    <property type="protein sequence ID" value="MBO0934069.1"/>
    <property type="molecule type" value="Genomic_DNA"/>
</dbReference>
<dbReference type="AlphaFoldDB" id="A0A939G8B7"/>
<gene>
    <name evidence="1" type="ORF">J2I48_23880</name>
</gene>
<sequence>MKYFLYGLCMATTLAACTGKKAPQTPEQPQVAAPRPLSDSIDQVIGQFDRRLDIKMKRKVYEPKPGNLVTLQKWFEHGDTTLLVKLREEIITGTTKMEVMQYHFINNKLAEIHDYVYDKACGGGQKQCMTEAKYYFAYDTLAKALQRTTEGTAAKPPVIEHATFAPFVPAKQVLMAQQIRLSAINKKYAALPYQKPRQEQGAPVR</sequence>
<evidence type="ECO:0008006" key="3">
    <source>
        <dbReference type="Google" id="ProtNLM"/>
    </source>
</evidence>
<organism evidence="1 2">
    <name type="scientific">Fibrella aquatilis</name>
    <dbReference type="NCBI Taxonomy" id="2817059"/>
    <lineage>
        <taxon>Bacteria</taxon>
        <taxon>Pseudomonadati</taxon>
        <taxon>Bacteroidota</taxon>
        <taxon>Cytophagia</taxon>
        <taxon>Cytophagales</taxon>
        <taxon>Spirosomataceae</taxon>
        <taxon>Fibrella</taxon>
    </lineage>
</organism>
<dbReference type="PROSITE" id="PS51257">
    <property type="entry name" value="PROKAR_LIPOPROTEIN"/>
    <property type="match status" value="1"/>
</dbReference>
<dbReference type="RefSeq" id="WP_207338032.1">
    <property type="nucleotide sequence ID" value="NZ_JAFMYU010000026.1"/>
</dbReference>
<name>A0A939G8B7_9BACT</name>
<protein>
    <recommendedName>
        <fullName evidence="3">Lipoprotein</fullName>
    </recommendedName>
</protein>
<accession>A0A939G8B7</accession>
<keyword evidence="2" id="KW-1185">Reference proteome</keyword>
<comment type="caution">
    <text evidence="1">The sequence shown here is derived from an EMBL/GenBank/DDBJ whole genome shotgun (WGS) entry which is preliminary data.</text>
</comment>
<reference evidence="1 2" key="1">
    <citation type="submission" date="2021-03" db="EMBL/GenBank/DDBJ databases">
        <title>Fibrella sp. HMF5036 genome sequencing and assembly.</title>
        <authorList>
            <person name="Kang H."/>
            <person name="Kim H."/>
            <person name="Bae S."/>
            <person name="Joh K."/>
        </authorList>
    </citation>
    <scope>NUCLEOTIDE SEQUENCE [LARGE SCALE GENOMIC DNA]</scope>
    <source>
        <strain evidence="1 2">HMF5036</strain>
    </source>
</reference>